<keyword evidence="4" id="KW-1185">Reference proteome</keyword>
<dbReference type="AlphaFoldDB" id="A0A6I4KR18"/>
<sequence length="403" mass="46083">MSRRTRVLLGVLLALALIALGLHLLNRLEPYEETLKHGPSPEARANPYLAAEHFLRQQGLNVQRSDGLQVLRELPSPGQTLLLLGSRRQMTPRQAERLMQWTAAGGHLLFVAERLWDEEEGKSGDLLLDLLNIQQYRSEDLADFLEEDEEAEAEAEAEPDSPAPLAQRYPNLTQLYLENEEAPAYIRFDTDYHLYDADNRAHAWANSGEATHLLQLYHGDGLISVLSDSEIWQNNRIGKFDHAWLLWYMTQDSDVTLVHRADNDSLLSLLLRHFPEALTALALLLLAGLWHLGQRQGPLQQPASRQRRSLQEHLRASADFLLRHAGQPSLLIRLQQDIQRRARHRHPGFERLGVAEQWQVLSRLSRQPSSFISQAMRPPTRQRLRSADFTRQVANLQTIRNAL</sequence>
<accession>A0A6I4KR18</accession>
<feature type="domain" description="DUF4350" evidence="2">
    <location>
        <begin position="42"/>
        <end position="249"/>
    </location>
</feature>
<dbReference type="RefSeq" id="WP_160343895.1">
    <property type="nucleotide sequence ID" value="NZ_WKJZ01000001.1"/>
</dbReference>
<organism evidence="3 4">
    <name type="scientific">Pseudomonas xionganensis</name>
    <dbReference type="NCBI Taxonomy" id="2654845"/>
    <lineage>
        <taxon>Bacteria</taxon>
        <taxon>Pseudomonadati</taxon>
        <taxon>Pseudomonadota</taxon>
        <taxon>Gammaproteobacteria</taxon>
        <taxon>Pseudomonadales</taxon>
        <taxon>Pseudomonadaceae</taxon>
        <taxon>Pseudomonas</taxon>
    </lineage>
</organism>
<feature type="compositionally biased region" description="Acidic residues" evidence="1">
    <location>
        <begin position="146"/>
        <end position="159"/>
    </location>
</feature>
<protein>
    <submittedName>
        <fullName evidence="3">DUF4350 domain-containing protein</fullName>
    </submittedName>
</protein>
<name>A0A6I4KR18_9PSED</name>
<dbReference type="EMBL" id="WKJZ01000001">
    <property type="protein sequence ID" value="MVW74970.1"/>
    <property type="molecule type" value="Genomic_DNA"/>
</dbReference>
<feature type="region of interest" description="Disordered" evidence="1">
    <location>
        <begin position="146"/>
        <end position="166"/>
    </location>
</feature>
<dbReference type="Proteomes" id="UP000429555">
    <property type="component" value="Unassembled WGS sequence"/>
</dbReference>
<dbReference type="Pfam" id="PF14258">
    <property type="entry name" value="DUF4350"/>
    <property type="match status" value="1"/>
</dbReference>
<dbReference type="InterPro" id="IPR025646">
    <property type="entry name" value="DUF4350"/>
</dbReference>
<evidence type="ECO:0000256" key="1">
    <source>
        <dbReference type="SAM" id="MobiDB-lite"/>
    </source>
</evidence>
<proteinExistence type="predicted"/>
<gene>
    <name evidence="3" type="ORF">GJV18_06535</name>
</gene>
<comment type="caution">
    <text evidence="3">The sequence shown here is derived from an EMBL/GenBank/DDBJ whole genome shotgun (WGS) entry which is preliminary data.</text>
</comment>
<evidence type="ECO:0000313" key="4">
    <source>
        <dbReference type="Proteomes" id="UP000429555"/>
    </source>
</evidence>
<evidence type="ECO:0000259" key="2">
    <source>
        <dbReference type="Pfam" id="PF14258"/>
    </source>
</evidence>
<reference evidence="3 4" key="1">
    <citation type="submission" date="2019-11" db="EMBL/GenBank/DDBJ databases">
        <title>Pseudomonas flavidum sp. nov., isolated from Baiyang Lake.</title>
        <authorList>
            <person name="Zhao Y."/>
        </authorList>
    </citation>
    <scope>NUCLEOTIDE SEQUENCE [LARGE SCALE GENOMIC DNA]</scope>
    <source>
        <strain evidence="4">R-22-3 w-18</strain>
    </source>
</reference>
<evidence type="ECO:0000313" key="3">
    <source>
        <dbReference type="EMBL" id="MVW74970.1"/>
    </source>
</evidence>